<feature type="signal peptide" evidence="1">
    <location>
        <begin position="1"/>
        <end position="21"/>
    </location>
</feature>
<evidence type="ECO:0000259" key="2">
    <source>
        <dbReference type="PROSITE" id="PS50914"/>
    </source>
</evidence>
<comment type="caution">
    <text evidence="3">The sequence shown here is derived from an EMBL/GenBank/DDBJ whole genome shotgun (WGS) entry which is preliminary data.</text>
</comment>
<evidence type="ECO:0000313" key="4">
    <source>
        <dbReference type="Proteomes" id="UP000321436"/>
    </source>
</evidence>
<accession>A0A512RHZ2</accession>
<evidence type="ECO:0000313" key="3">
    <source>
        <dbReference type="EMBL" id="GEP95319.1"/>
    </source>
</evidence>
<dbReference type="Pfam" id="PF04972">
    <property type="entry name" value="BON"/>
    <property type="match status" value="2"/>
</dbReference>
<reference evidence="3 4" key="1">
    <citation type="submission" date="2019-07" db="EMBL/GenBank/DDBJ databases">
        <title>Whole genome shotgun sequence of Chitinophaga cymbidii NBRC 109752.</title>
        <authorList>
            <person name="Hosoyama A."/>
            <person name="Uohara A."/>
            <person name="Ohji S."/>
            <person name="Ichikawa N."/>
        </authorList>
    </citation>
    <scope>NUCLEOTIDE SEQUENCE [LARGE SCALE GENOMIC DNA]</scope>
    <source>
        <strain evidence="3 4">NBRC 109752</strain>
    </source>
</reference>
<keyword evidence="1" id="KW-0732">Signal</keyword>
<sequence>MKQRKSFLIACLALMMGVFFYACKPSDAKVQKEVNDKLSTAAPGVIAEVKDGVATLSGEVVDEAAKTTAEDAAKGVKGVKSITNNIMVTPPPPPPPPVVINPDDILRNSVDSAFQAKGITGVTATVANGEVTLTGTIKRADLKKVMQAANEIKPKKVNNKLTLQ</sequence>
<evidence type="ECO:0000256" key="1">
    <source>
        <dbReference type="SAM" id="SignalP"/>
    </source>
</evidence>
<dbReference type="AlphaFoldDB" id="A0A512RHZ2"/>
<dbReference type="PROSITE" id="PS50914">
    <property type="entry name" value="BON"/>
    <property type="match status" value="1"/>
</dbReference>
<organism evidence="3 4">
    <name type="scientific">Chitinophaga cymbidii</name>
    <dbReference type="NCBI Taxonomy" id="1096750"/>
    <lineage>
        <taxon>Bacteria</taxon>
        <taxon>Pseudomonadati</taxon>
        <taxon>Bacteroidota</taxon>
        <taxon>Chitinophagia</taxon>
        <taxon>Chitinophagales</taxon>
        <taxon>Chitinophagaceae</taxon>
        <taxon>Chitinophaga</taxon>
    </lineage>
</organism>
<dbReference type="RefSeq" id="WP_146859476.1">
    <property type="nucleotide sequence ID" value="NZ_BKAU01000001.1"/>
</dbReference>
<keyword evidence="4" id="KW-1185">Reference proteome</keyword>
<dbReference type="Proteomes" id="UP000321436">
    <property type="component" value="Unassembled WGS sequence"/>
</dbReference>
<feature type="chain" id="PRO_5021893063" description="BON domain-containing protein" evidence="1">
    <location>
        <begin position="22"/>
        <end position="164"/>
    </location>
</feature>
<dbReference type="PROSITE" id="PS51257">
    <property type="entry name" value="PROKAR_LIPOPROTEIN"/>
    <property type="match status" value="1"/>
</dbReference>
<dbReference type="Gene3D" id="3.40.1520.20">
    <property type="match status" value="1"/>
</dbReference>
<proteinExistence type="predicted"/>
<protein>
    <recommendedName>
        <fullName evidence="2">BON domain-containing protein</fullName>
    </recommendedName>
</protein>
<name>A0A512RHZ2_9BACT</name>
<dbReference type="InterPro" id="IPR007055">
    <property type="entry name" value="BON_dom"/>
</dbReference>
<gene>
    <name evidence="3" type="ORF">CCY01nite_15790</name>
</gene>
<feature type="domain" description="BON" evidence="2">
    <location>
        <begin position="22"/>
        <end position="90"/>
    </location>
</feature>
<dbReference type="EMBL" id="BKAU01000001">
    <property type="protein sequence ID" value="GEP95319.1"/>
    <property type="molecule type" value="Genomic_DNA"/>
</dbReference>
<dbReference type="OrthoDB" id="1097785at2"/>